<dbReference type="Proteomes" id="UP000228693">
    <property type="component" value="Segment"/>
</dbReference>
<feature type="transmembrane region" description="Helical" evidence="1">
    <location>
        <begin position="114"/>
        <end position="133"/>
    </location>
</feature>
<keyword evidence="1" id="KW-0812">Transmembrane</keyword>
<gene>
    <name evidence="2" type="ORF">SEA_CINDARADIX_28</name>
</gene>
<keyword evidence="1" id="KW-0472">Membrane</keyword>
<keyword evidence="1" id="KW-1133">Transmembrane helix</keyword>
<feature type="transmembrane region" description="Helical" evidence="1">
    <location>
        <begin position="88"/>
        <end position="108"/>
    </location>
</feature>
<accession>A0A2D1G8W2</accession>
<protein>
    <submittedName>
        <fullName evidence="2">Minor tail protein</fullName>
    </submittedName>
</protein>
<reference evidence="2 3" key="1">
    <citation type="submission" date="2017-09" db="EMBL/GenBank/DDBJ databases">
        <authorList>
            <person name="Cai C."/>
            <person name="Leks W."/>
            <person name="Ratusnik R."/>
            <person name="Van Cor S."/>
            <person name="Cai C."/>
            <person name="Mao B."/>
            <person name="Saunders L."/>
            <person name="Warner M.H."/>
            <person name="Garlena R.A."/>
            <person name="Russell D.A."/>
            <person name="Pope W.H."/>
            <person name="Jacobs-Sera D."/>
            <person name="Hendrix R.W."/>
            <person name="Hatfull G.F."/>
        </authorList>
    </citation>
    <scope>NUCLEOTIDE SEQUENCE [LARGE SCALE GENOMIC DNA]</scope>
</reference>
<proteinExistence type="predicted"/>
<dbReference type="EMBL" id="MF919498">
    <property type="protein sequence ID" value="ATN88102.1"/>
    <property type="molecule type" value="Genomic_DNA"/>
</dbReference>
<evidence type="ECO:0000313" key="2">
    <source>
        <dbReference type="EMBL" id="ATN88102.1"/>
    </source>
</evidence>
<organism evidence="2 3">
    <name type="scientific">Mycobacterium phage Cindaradix</name>
    <dbReference type="NCBI Taxonomy" id="2041524"/>
    <lineage>
        <taxon>Viruses</taxon>
        <taxon>Duplodnaviria</taxon>
        <taxon>Heunggongvirae</taxon>
        <taxon>Uroviricota</taxon>
        <taxon>Caudoviricetes</taxon>
        <taxon>Backyardiganvirus</taxon>
        <taxon>Backyardiganvirus cindaradix</taxon>
    </lineage>
</organism>
<evidence type="ECO:0000256" key="1">
    <source>
        <dbReference type="SAM" id="Phobius"/>
    </source>
</evidence>
<feature type="transmembrane region" description="Helical" evidence="1">
    <location>
        <begin position="48"/>
        <end position="68"/>
    </location>
</feature>
<sequence length="142" mass="15473">MTYRYLPSFGIRLLQLVILAESFARGLSMILSQDAVLSITDITNSAPMPVWGALFIAFAVLGFFGEALMSGTSPTFGNGSNPRAWPSFVAHAGLMILYMTLTVAYTHAVARGELHLASAPAAMAVFAFIHWLFARRRKHHAS</sequence>
<name>A0A2D1G8W2_9CAUD</name>
<evidence type="ECO:0000313" key="3">
    <source>
        <dbReference type="Proteomes" id="UP000228693"/>
    </source>
</evidence>
<keyword evidence="3" id="KW-1185">Reference proteome</keyword>